<feature type="transmembrane region" description="Helical" evidence="7">
    <location>
        <begin position="12"/>
        <end position="31"/>
    </location>
</feature>
<comment type="subcellular location">
    <subcellularLocation>
        <location evidence="1 7">Cell membrane</location>
        <topology evidence="1 7">Multi-pass membrane protein</topology>
    </subcellularLocation>
</comment>
<keyword evidence="6 7" id="KW-0472">Membrane</keyword>
<comment type="caution">
    <text evidence="9">The sequence shown here is derived from an EMBL/GenBank/DDBJ whole genome shotgun (WGS) entry which is preliminary data.</text>
</comment>
<dbReference type="Proteomes" id="UP000584824">
    <property type="component" value="Unassembled WGS sequence"/>
</dbReference>
<dbReference type="AlphaFoldDB" id="A0A7W6K6G4"/>
<sequence length="206" mass="21184">MALVLETGKRALAGFLAALALGTLTGVIAGFHPAILRLAKPQVTLLLGVPPIAWIVLLMIWFGMGSGTVMATAAIAALPIVFAGAAEGIATRDRGLEAMAHASGLSAPARLFHISLRQMLSSLFPALTMALGTAFKAAVMAELIANAGGIGGELAAARASLDVATALAWVLLSIAALLAVEYGVLHPLRGAFETWRQAAEPWGVKR</sequence>
<dbReference type="EMBL" id="JACIDU010000046">
    <property type="protein sequence ID" value="MBB4106002.1"/>
    <property type="molecule type" value="Genomic_DNA"/>
</dbReference>
<evidence type="ECO:0000256" key="1">
    <source>
        <dbReference type="ARBA" id="ARBA00004651"/>
    </source>
</evidence>
<feature type="transmembrane region" description="Helical" evidence="7">
    <location>
        <begin position="43"/>
        <end position="63"/>
    </location>
</feature>
<keyword evidence="2 7" id="KW-0813">Transport</keyword>
<evidence type="ECO:0000256" key="4">
    <source>
        <dbReference type="ARBA" id="ARBA00022692"/>
    </source>
</evidence>
<evidence type="ECO:0000256" key="6">
    <source>
        <dbReference type="ARBA" id="ARBA00023136"/>
    </source>
</evidence>
<evidence type="ECO:0000313" key="9">
    <source>
        <dbReference type="EMBL" id="MBB4106002.1"/>
    </source>
</evidence>
<dbReference type="PROSITE" id="PS50928">
    <property type="entry name" value="ABC_TM1"/>
    <property type="match status" value="1"/>
</dbReference>
<evidence type="ECO:0000256" key="7">
    <source>
        <dbReference type="RuleBase" id="RU363032"/>
    </source>
</evidence>
<dbReference type="GO" id="GO:0055085">
    <property type="term" value="P:transmembrane transport"/>
    <property type="evidence" value="ECO:0007669"/>
    <property type="project" value="InterPro"/>
</dbReference>
<keyword evidence="4 7" id="KW-0812">Transmembrane</keyword>
<protein>
    <submittedName>
        <fullName evidence="9">NitT/TauT family transport system permease protein</fullName>
    </submittedName>
</protein>
<dbReference type="Gene3D" id="1.10.3720.10">
    <property type="entry name" value="MetI-like"/>
    <property type="match status" value="1"/>
</dbReference>
<dbReference type="CDD" id="cd06261">
    <property type="entry name" value="TM_PBP2"/>
    <property type="match status" value="1"/>
</dbReference>
<dbReference type="PANTHER" id="PTHR30151">
    <property type="entry name" value="ALKANE SULFONATE ABC TRANSPORTER-RELATED, MEMBRANE SUBUNIT"/>
    <property type="match status" value="1"/>
</dbReference>
<dbReference type="Pfam" id="PF00528">
    <property type="entry name" value="BPD_transp_1"/>
    <property type="match status" value="1"/>
</dbReference>
<gene>
    <name evidence="9" type="ORF">GGQ66_004596</name>
</gene>
<keyword evidence="10" id="KW-1185">Reference proteome</keyword>
<name>A0A7W6K6G4_9HYPH</name>
<dbReference type="GO" id="GO:0005886">
    <property type="term" value="C:plasma membrane"/>
    <property type="evidence" value="ECO:0007669"/>
    <property type="project" value="UniProtKB-SubCell"/>
</dbReference>
<evidence type="ECO:0000259" key="8">
    <source>
        <dbReference type="PROSITE" id="PS50928"/>
    </source>
</evidence>
<reference evidence="9 10" key="1">
    <citation type="submission" date="2020-08" db="EMBL/GenBank/DDBJ databases">
        <title>Genomic Encyclopedia of Type Strains, Phase IV (KMG-IV): sequencing the most valuable type-strain genomes for metagenomic binning, comparative biology and taxonomic classification.</title>
        <authorList>
            <person name="Goeker M."/>
        </authorList>
    </citation>
    <scope>NUCLEOTIDE SEQUENCE [LARGE SCALE GENOMIC DNA]</scope>
    <source>
        <strain evidence="9 10">DSM 26385</strain>
    </source>
</reference>
<feature type="transmembrane region" description="Helical" evidence="7">
    <location>
        <begin position="69"/>
        <end position="90"/>
    </location>
</feature>
<keyword evidence="5 7" id="KW-1133">Transmembrane helix</keyword>
<dbReference type="InterPro" id="IPR035906">
    <property type="entry name" value="MetI-like_sf"/>
</dbReference>
<evidence type="ECO:0000256" key="2">
    <source>
        <dbReference type="ARBA" id="ARBA00022448"/>
    </source>
</evidence>
<comment type="similarity">
    <text evidence="7">Belongs to the binding-protein-dependent transport system permease family.</text>
</comment>
<feature type="domain" description="ABC transmembrane type-1" evidence="8">
    <location>
        <begin position="4"/>
        <end position="182"/>
    </location>
</feature>
<evidence type="ECO:0000256" key="3">
    <source>
        <dbReference type="ARBA" id="ARBA00022475"/>
    </source>
</evidence>
<keyword evidence="3" id="KW-1003">Cell membrane</keyword>
<feature type="transmembrane region" description="Helical" evidence="7">
    <location>
        <begin position="159"/>
        <end position="180"/>
    </location>
</feature>
<organism evidence="9 10">
    <name type="scientific">Allorhizobium borbori</name>
    <dbReference type="NCBI Taxonomy" id="485907"/>
    <lineage>
        <taxon>Bacteria</taxon>
        <taxon>Pseudomonadati</taxon>
        <taxon>Pseudomonadota</taxon>
        <taxon>Alphaproteobacteria</taxon>
        <taxon>Hyphomicrobiales</taxon>
        <taxon>Rhizobiaceae</taxon>
        <taxon>Rhizobium/Agrobacterium group</taxon>
        <taxon>Allorhizobium</taxon>
    </lineage>
</organism>
<dbReference type="InterPro" id="IPR000515">
    <property type="entry name" value="MetI-like"/>
</dbReference>
<evidence type="ECO:0000256" key="5">
    <source>
        <dbReference type="ARBA" id="ARBA00022989"/>
    </source>
</evidence>
<proteinExistence type="inferred from homology"/>
<accession>A0A7W6K6G4</accession>
<feature type="transmembrane region" description="Helical" evidence="7">
    <location>
        <begin position="120"/>
        <end position="139"/>
    </location>
</feature>
<evidence type="ECO:0000313" key="10">
    <source>
        <dbReference type="Proteomes" id="UP000584824"/>
    </source>
</evidence>
<dbReference type="PANTHER" id="PTHR30151:SF0">
    <property type="entry name" value="ABC TRANSPORTER PERMEASE PROTEIN MJ0413-RELATED"/>
    <property type="match status" value="1"/>
</dbReference>
<dbReference type="SUPFAM" id="SSF161098">
    <property type="entry name" value="MetI-like"/>
    <property type="match status" value="1"/>
</dbReference>